<evidence type="ECO:0000313" key="11">
    <source>
        <dbReference type="EMBL" id="KAJ9590694.1"/>
    </source>
</evidence>
<reference evidence="11" key="2">
    <citation type="submission" date="2023-05" db="EMBL/GenBank/DDBJ databases">
        <authorList>
            <person name="Fouks B."/>
        </authorList>
    </citation>
    <scope>NUCLEOTIDE SEQUENCE</scope>
    <source>
        <strain evidence="11">Stay&amp;Tobe</strain>
        <tissue evidence="11">Testes</tissue>
    </source>
</reference>
<feature type="disulfide bond" evidence="9">
    <location>
        <begin position="414"/>
        <end position="429"/>
    </location>
</feature>
<evidence type="ECO:0000256" key="7">
    <source>
        <dbReference type="ARBA" id="ARBA00023136"/>
    </source>
</evidence>
<dbReference type="PROSITE" id="PS50024">
    <property type="entry name" value="SEA"/>
    <property type="match status" value="1"/>
</dbReference>
<dbReference type="PANTHER" id="PTHR24270">
    <property type="entry name" value="LOW-DENSITY LIPOPROTEIN RECEPTOR-RELATED"/>
    <property type="match status" value="1"/>
</dbReference>
<reference evidence="11" key="1">
    <citation type="journal article" date="2023" name="IScience">
        <title>Live-bearing cockroach genome reveals convergent evolutionary mechanisms linked to viviparity in insects and beyond.</title>
        <authorList>
            <person name="Fouks B."/>
            <person name="Harrison M.C."/>
            <person name="Mikhailova A.A."/>
            <person name="Marchal E."/>
            <person name="English S."/>
            <person name="Carruthers M."/>
            <person name="Jennings E.C."/>
            <person name="Chiamaka E.L."/>
            <person name="Frigard R.A."/>
            <person name="Pippel M."/>
            <person name="Attardo G.M."/>
            <person name="Benoit J.B."/>
            <person name="Bornberg-Bauer E."/>
            <person name="Tobe S.S."/>
        </authorList>
    </citation>
    <scope>NUCLEOTIDE SEQUENCE</scope>
    <source>
        <strain evidence="11">Stay&amp;Tobe</strain>
    </source>
</reference>
<evidence type="ECO:0000256" key="1">
    <source>
        <dbReference type="ARBA" id="ARBA00004167"/>
    </source>
</evidence>
<feature type="disulfide bond" evidence="9">
    <location>
        <begin position="364"/>
        <end position="382"/>
    </location>
</feature>
<dbReference type="PROSITE" id="PS50068">
    <property type="entry name" value="LDLRA_2"/>
    <property type="match status" value="2"/>
</dbReference>
<dbReference type="InterPro" id="IPR000884">
    <property type="entry name" value="TSP1_rpt"/>
</dbReference>
<comment type="caution">
    <text evidence="9">Lacks conserved residue(s) required for the propagation of feature annotation.</text>
</comment>
<keyword evidence="3" id="KW-0245">EGF-like domain</keyword>
<protein>
    <recommendedName>
        <fullName evidence="10">SEA domain-containing protein</fullName>
    </recommendedName>
</protein>
<comment type="subcellular location">
    <subcellularLocation>
        <location evidence="2">Endomembrane system</location>
    </subcellularLocation>
    <subcellularLocation>
        <location evidence="1">Membrane</location>
        <topology evidence="1">Single-pass membrane protein</topology>
    </subcellularLocation>
</comment>
<dbReference type="GO" id="GO:0012505">
    <property type="term" value="C:endomembrane system"/>
    <property type="evidence" value="ECO:0007669"/>
    <property type="project" value="UniProtKB-SubCell"/>
</dbReference>
<feature type="non-terminal residue" evidence="11">
    <location>
        <position position="431"/>
    </location>
</feature>
<dbReference type="Proteomes" id="UP001233999">
    <property type="component" value="Unassembled WGS sequence"/>
</dbReference>
<proteinExistence type="predicted"/>
<evidence type="ECO:0000256" key="6">
    <source>
        <dbReference type="ARBA" id="ARBA00022989"/>
    </source>
</evidence>
<name>A0AAD8A1D0_DIPPU</name>
<evidence type="ECO:0000313" key="12">
    <source>
        <dbReference type="Proteomes" id="UP001233999"/>
    </source>
</evidence>
<feature type="non-terminal residue" evidence="11">
    <location>
        <position position="1"/>
    </location>
</feature>
<keyword evidence="6" id="KW-1133">Transmembrane helix</keyword>
<keyword evidence="5" id="KW-0677">Repeat</keyword>
<dbReference type="InterPro" id="IPR002172">
    <property type="entry name" value="LDrepeatLR_classA_rpt"/>
</dbReference>
<keyword evidence="7" id="KW-0472">Membrane</keyword>
<dbReference type="PROSITE" id="PS01209">
    <property type="entry name" value="LDLRA_1"/>
    <property type="match status" value="1"/>
</dbReference>
<dbReference type="InterPro" id="IPR023415">
    <property type="entry name" value="LDLR_class-A_CS"/>
</dbReference>
<dbReference type="PROSITE" id="PS50092">
    <property type="entry name" value="TSP1"/>
    <property type="match status" value="1"/>
</dbReference>
<dbReference type="PRINTS" id="PR00261">
    <property type="entry name" value="LDLRECEPTOR"/>
</dbReference>
<feature type="disulfide bond" evidence="9">
    <location>
        <begin position="376"/>
        <end position="391"/>
    </location>
</feature>
<dbReference type="InterPro" id="IPR050685">
    <property type="entry name" value="LDLR"/>
</dbReference>
<dbReference type="Pfam" id="PF01390">
    <property type="entry name" value="SEA"/>
    <property type="match status" value="1"/>
</dbReference>
<evidence type="ECO:0000256" key="4">
    <source>
        <dbReference type="ARBA" id="ARBA00022692"/>
    </source>
</evidence>
<feature type="domain" description="SEA" evidence="10">
    <location>
        <begin position="5"/>
        <end position="131"/>
    </location>
</feature>
<evidence type="ECO:0000256" key="8">
    <source>
        <dbReference type="ARBA" id="ARBA00023157"/>
    </source>
</evidence>
<accession>A0AAD8A1D0</accession>
<dbReference type="Gene3D" id="4.10.400.10">
    <property type="entry name" value="Low-density Lipoprotein Receptor"/>
    <property type="match status" value="2"/>
</dbReference>
<dbReference type="GO" id="GO:0016192">
    <property type="term" value="P:vesicle-mediated transport"/>
    <property type="evidence" value="ECO:0007669"/>
    <property type="project" value="UniProtKB-ARBA"/>
</dbReference>
<dbReference type="InterPro" id="IPR036383">
    <property type="entry name" value="TSP1_rpt_sf"/>
</dbReference>
<dbReference type="Pfam" id="PF00057">
    <property type="entry name" value="Ldl_recept_a"/>
    <property type="match status" value="2"/>
</dbReference>
<dbReference type="AlphaFoldDB" id="A0AAD8A1D0"/>
<dbReference type="SUPFAM" id="SSF82671">
    <property type="entry name" value="SEA domain"/>
    <property type="match status" value="1"/>
</dbReference>
<dbReference type="InterPro" id="IPR036364">
    <property type="entry name" value="SEA_dom_sf"/>
</dbReference>
<dbReference type="CDD" id="cd00112">
    <property type="entry name" value="LDLa"/>
    <property type="match status" value="2"/>
</dbReference>
<comment type="caution">
    <text evidence="11">The sequence shown here is derived from an EMBL/GenBank/DDBJ whole genome shotgun (WGS) entry which is preliminary data.</text>
</comment>
<dbReference type="InterPro" id="IPR036055">
    <property type="entry name" value="LDL_receptor-like_sf"/>
</dbReference>
<dbReference type="SUPFAM" id="SSF82895">
    <property type="entry name" value="TSP-1 type 1 repeat"/>
    <property type="match status" value="1"/>
</dbReference>
<evidence type="ECO:0000256" key="5">
    <source>
        <dbReference type="ARBA" id="ARBA00022737"/>
    </source>
</evidence>
<dbReference type="SMART" id="SM00192">
    <property type="entry name" value="LDLa"/>
    <property type="match status" value="2"/>
</dbReference>
<feature type="disulfide bond" evidence="9">
    <location>
        <begin position="357"/>
        <end position="369"/>
    </location>
</feature>
<dbReference type="Gene3D" id="3.30.70.960">
    <property type="entry name" value="SEA domain"/>
    <property type="match status" value="1"/>
</dbReference>
<evidence type="ECO:0000256" key="2">
    <source>
        <dbReference type="ARBA" id="ARBA00004308"/>
    </source>
</evidence>
<dbReference type="EMBL" id="JASPKZ010004196">
    <property type="protein sequence ID" value="KAJ9590694.1"/>
    <property type="molecule type" value="Genomic_DNA"/>
</dbReference>
<keyword evidence="8 9" id="KW-1015">Disulfide bond</keyword>
<evidence type="ECO:0000256" key="9">
    <source>
        <dbReference type="PROSITE-ProRule" id="PRU00124"/>
    </source>
</evidence>
<dbReference type="GO" id="GO:0005886">
    <property type="term" value="C:plasma membrane"/>
    <property type="evidence" value="ECO:0007669"/>
    <property type="project" value="TreeGrafter"/>
</dbReference>
<dbReference type="SUPFAM" id="SSF57424">
    <property type="entry name" value="LDL receptor-like module"/>
    <property type="match status" value="2"/>
</dbReference>
<dbReference type="InterPro" id="IPR000082">
    <property type="entry name" value="SEA_dom"/>
</dbReference>
<keyword evidence="4" id="KW-0812">Transmembrane</keyword>
<sequence length="431" mass="47487">ARGRGVNTVAGEFRIINEKYEPTLKDEKSTDFKQLAAQITQQLDILFSASSLSLHYNHSQVSQLSHGFGKNGNGGILVHCKLVLTSAPPHGEAANFAGLEFLRGLRHHQGQMWLGNFIIDVQSIGFVAIVGTESTSTEPPDPALIPGWSAWSSWSHCTSNTQMRTRMCRLNMGSGPQLTSIEPCLLLEHAGGDMEVRDCQHNESVASSQMFEEDTTSTATLQPTILKRTTDTKSSTYKPTLPVMGNENLITPSVIEKHITPVASTEILVQACHHSLALVVVYLSLSPHRNCDECVAGEICIALTGEEVPTCREAKDSNDPTGCGGLCSSTWNFVINWMWMPSEKKLQPCECLHDTVCLTNEWRCANQLCIPQLKRCDGHLNCYDHNDEYNCECNLLTHFQCGSNTSCLPLHKKCDGIIDCWDGSDELNCTT</sequence>
<evidence type="ECO:0000259" key="10">
    <source>
        <dbReference type="PROSITE" id="PS50024"/>
    </source>
</evidence>
<evidence type="ECO:0000256" key="3">
    <source>
        <dbReference type="ARBA" id="ARBA00022536"/>
    </source>
</evidence>
<gene>
    <name evidence="11" type="ORF">L9F63_016210</name>
</gene>
<keyword evidence="12" id="KW-1185">Reference proteome</keyword>
<organism evidence="11 12">
    <name type="scientific">Diploptera punctata</name>
    <name type="common">Pacific beetle cockroach</name>
    <dbReference type="NCBI Taxonomy" id="6984"/>
    <lineage>
        <taxon>Eukaryota</taxon>
        <taxon>Metazoa</taxon>
        <taxon>Ecdysozoa</taxon>
        <taxon>Arthropoda</taxon>
        <taxon>Hexapoda</taxon>
        <taxon>Insecta</taxon>
        <taxon>Pterygota</taxon>
        <taxon>Neoptera</taxon>
        <taxon>Polyneoptera</taxon>
        <taxon>Dictyoptera</taxon>
        <taxon>Blattodea</taxon>
        <taxon>Blaberoidea</taxon>
        <taxon>Blaberidae</taxon>
        <taxon>Diplopterinae</taxon>
        <taxon>Diploptera</taxon>
    </lineage>
</organism>
<dbReference type="PANTHER" id="PTHR24270:SF61">
    <property type="entry name" value="EGF-LIKE DOMAIN-CONTAINING PROTEIN"/>
    <property type="match status" value="1"/>
</dbReference>